<sequence>MTDPDFAATALRIARDLAEAAAPAPGGVHWSGPRYLATVPPPHIAHADLGPGVYAGAAGISLFLACAAPLDRTGQVGRTAHLGARWALRSAGDLTRAGRHGLLDGAVGVALGAALTGHALGDGTLVTAARRIVHGVADGTPPGAPPTGPDVVSGGSGTLLGLLAAGDLLDEETRERLRRVVVPAAHGLADTSRPRAWGRSWGDRAWAVDLLGLAHGASGVALALTEVGTPAGDARLAAVARDAVRYENGWFSPERSAWPDLRDPDPGPADPDPAPDPGAEAGPDADSEPAEQGAGQAAPRPRPWPAWPSYWCHGALGIGLARLRLFQLTGDRSLLPDISAAAQAARDVVVRAGTDFRSGGTPDASLCHGLTGTAELFLTAGQVLRVPEHTRAATQVGRLLLDLARRDDGRWRCGMPVPDQSPSLFLGLAGIGLTLLRLHDPRSAPSLALPGPGGGWAEWLTARRTPVPA</sequence>
<dbReference type="PRINTS" id="PR01950">
    <property type="entry name" value="LANCSUPER"/>
</dbReference>
<feature type="binding site" evidence="1">
    <location>
        <position position="367"/>
    </location>
    <ligand>
        <name>Zn(2+)</name>
        <dbReference type="ChEBI" id="CHEBI:29105"/>
    </ligand>
</feature>
<accession>A0A852ZPM0</accession>
<dbReference type="GO" id="GO:0046872">
    <property type="term" value="F:metal ion binding"/>
    <property type="evidence" value="ECO:0007669"/>
    <property type="project" value="UniProtKB-KW"/>
</dbReference>
<feature type="compositionally biased region" description="Pro residues" evidence="2">
    <location>
        <begin position="266"/>
        <end position="276"/>
    </location>
</feature>
<dbReference type="Gene3D" id="1.50.10.10">
    <property type="match status" value="1"/>
</dbReference>
<proteinExistence type="predicted"/>
<feature type="binding site" evidence="1">
    <location>
        <position position="312"/>
    </location>
    <ligand>
        <name>Zn(2+)</name>
        <dbReference type="ChEBI" id="CHEBI:29105"/>
    </ligand>
</feature>
<dbReference type="InterPro" id="IPR012341">
    <property type="entry name" value="6hp_glycosidase-like_sf"/>
</dbReference>
<keyword evidence="1" id="KW-0862">Zinc</keyword>
<protein>
    <submittedName>
        <fullName evidence="3">Lantibiotic modifying enzyme</fullName>
    </submittedName>
</protein>
<gene>
    <name evidence="3" type="ORF">FHU37_001339</name>
</gene>
<dbReference type="InterPro" id="IPR007822">
    <property type="entry name" value="LANC-like"/>
</dbReference>
<dbReference type="RefSeq" id="WP_179813293.1">
    <property type="nucleotide sequence ID" value="NZ_JACBZD010000001.1"/>
</dbReference>
<dbReference type="AlphaFoldDB" id="A0A852ZPM0"/>
<keyword evidence="1" id="KW-0479">Metal-binding</keyword>
<dbReference type="EMBL" id="JACBZD010000001">
    <property type="protein sequence ID" value="NYI04396.1"/>
    <property type="molecule type" value="Genomic_DNA"/>
</dbReference>
<evidence type="ECO:0000256" key="1">
    <source>
        <dbReference type="PIRSR" id="PIRSR607822-1"/>
    </source>
</evidence>
<name>A0A852ZPM0_9ACTN</name>
<dbReference type="SUPFAM" id="SSF158745">
    <property type="entry name" value="LanC-like"/>
    <property type="match status" value="2"/>
</dbReference>
<reference evidence="3 4" key="1">
    <citation type="submission" date="2020-07" db="EMBL/GenBank/DDBJ databases">
        <title>Sequencing the genomes of 1000 actinobacteria strains.</title>
        <authorList>
            <person name="Klenk H.-P."/>
        </authorList>
    </citation>
    <scope>NUCLEOTIDE SEQUENCE [LARGE SCALE GENOMIC DNA]</scope>
    <source>
        <strain evidence="3 4">DSM 42178</strain>
    </source>
</reference>
<dbReference type="Pfam" id="PF05147">
    <property type="entry name" value="LANC_like"/>
    <property type="match status" value="1"/>
</dbReference>
<dbReference type="SMART" id="SM01260">
    <property type="entry name" value="LANC_like"/>
    <property type="match status" value="1"/>
</dbReference>
<feature type="region of interest" description="Disordered" evidence="2">
    <location>
        <begin position="255"/>
        <end position="302"/>
    </location>
</feature>
<evidence type="ECO:0000256" key="2">
    <source>
        <dbReference type="SAM" id="MobiDB-lite"/>
    </source>
</evidence>
<organism evidence="3 4">
    <name type="scientific">Allostreptomyces psammosilenae</name>
    <dbReference type="NCBI Taxonomy" id="1892865"/>
    <lineage>
        <taxon>Bacteria</taxon>
        <taxon>Bacillati</taxon>
        <taxon>Actinomycetota</taxon>
        <taxon>Actinomycetes</taxon>
        <taxon>Kitasatosporales</taxon>
        <taxon>Streptomycetaceae</taxon>
        <taxon>Allostreptomyces</taxon>
    </lineage>
</organism>
<dbReference type="GO" id="GO:0031179">
    <property type="term" value="P:peptide modification"/>
    <property type="evidence" value="ECO:0007669"/>
    <property type="project" value="InterPro"/>
</dbReference>
<evidence type="ECO:0000313" key="4">
    <source>
        <dbReference type="Proteomes" id="UP000567795"/>
    </source>
</evidence>
<dbReference type="Proteomes" id="UP000567795">
    <property type="component" value="Unassembled WGS sequence"/>
</dbReference>
<feature type="binding site" evidence="1">
    <location>
        <position position="368"/>
    </location>
    <ligand>
        <name>Zn(2+)</name>
        <dbReference type="ChEBI" id="CHEBI:29105"/>
    </ligand>
</feature>
<dbReference type="GO" id="GO:0005975">
    <property type="term" value="P:carbohydrate metabolic process"/>
    <property type="evidence" value="ECO:0007669"/>
    <property type="project" value="InterPro"/>
</dbReference>
<evidence type="ECO:0000313" key="3">
    <source>
        <dbReference type="EMBL" id="NYI04396.1"/>
    </source>
</evidence>
<keyword evidence="4" id="KW-1185">Reference proteome</keyword>
<comment type="caution">
    <text evidence="3">The sequence shown here is derived from an EMBL/GenBank/DDBJ whole genome shotgun (WGS) entry which is preliminary data.</text>
</comment>